<reference evidence="2 3" key="1">
    <citation type="submission" date="2019-05" db="EMBL/GenBank/DDBJ databases">
        <title>Another draft genome of Portunus trituberculatus and its Hox gene families provides insights of decapod evolution.</title>
        <authorList>
            <person name="Jeong J.-H."/>
            <person name="Song I."/>
            <person name="Kim S."/>
            <person name="Choi T."/>
            <person name="Kim D."/>
            <person name="Ryu S."/>
            <person name="Kim W."/>
        </authorList>
    </citation>
    <scope>NUCLEOTIDE SEQUENCE [LARGE SCALE GENOMIC DNA]</scope>
    <source>
        <tissue evidence="2">Muscle</tissue>
    </source>
</reference>
<comment type="caution">
    <text evidence="2">The sequence shown here is derived from an EMBL/GenBank/DDBJ whole genome shotgun (WGS) entry which is preliminary data.</text>
</comment>
<dbReference type="Proteomes" id="UP000324222">
    <property type="component" value="Unassembled WGS sequence"/>
</dbReference>
<accession>A0A5B7F0G5</accession>
<dbReference type="EMBL" id="VSRR010004546">
    <property type="protein sequence ID" value="MPC40012.1"/>
    <property type="molecule type" value="Genomic_DNA"/>
</dbReference>
<proteinExistence type="predicted"/>
<keyword evidence="1" id="KW-0812">Transmembrane</keyword>
<keyword evidence="3" id="KW-1185">Reference proteome</keyword>
<evidence type="ECO:0000313" key="2">
    <source>
        <dbReference type="EMBL" id="MPC40012.1"/>
    </source>
</evidence>
<gene>
    <name evidence="2" type="ORF">E2C01_033567</name>
</gene>
<name>A0A5B7F0G5_PORTR</name>
<sequence>MASPSMWAEECQNTCVWERRHTQPTHRLGFCIVKLEELQFAVSFQWPVQIPHITIHLGHHSVLGQALRYALGDGKRGGAPRFSILHCTIWKGYLQKGKELVSVSLSLVSAKTMFSAYLYGLWHLGSQRLIRLLLEAVPQGKALLDVGWPWTEFLGTTATTTTLLLLLLLGSLLTSNTILLPVLVTLLVVVVVKLSNLVTVTDDQEVVVEEECMGHVCLSMWFIII</sequence>
<feature type="transmembrane region" description="Helical" evidence="1">
    <location>
        <begin position="163"/>
        <end position="192"/>
    </location>
</feature>
<organism evidence="2 3">
    <name type="scientific">Portunus trituberculatus</name>
    <name type="common">Swimming crab</name>
    <name type="synonym">Neptunus trituberculatus</name>
    <dbReference type="NCBI Taxonomy" id="210409"/>
    <lineage>
        <taxon>Eukaryota</taxon>
        <taxon>Metazoa</taxon>
        <taxon>Ecdysozoa</taxon>
        <taxon>Arthropoda</taxon>
        <taxon>Crustacea</taxon>
        <taxon>Multicrustacea</taxon>
        <taxon>Malacostraca</taxon>
        <taxon>Eumalacostraca</taxon>
        <taxon>Eucarida</taxon>
        <taxon>Decapoda</taxon>
        <taxon>Pleocyemata</taxon>
        <taxon>Brachyura</taxon>
        <taxon>Eubrachyura</taxon>
        <taxon>Portunoidea</taxon>
        <taxon>Portunidae</taxon>
        <taxon>Portuninae</taxon>
        <taxon>Portunus</taxon>
    </lineage>
</organism>
<protein>
    <submittedName>
        <fullName evidence="2">Uncharacterized protein</fullName>
    </submittedName>
</protein>
<feature type="transmembrane region" description="Helical" evidence="1">
    <location>
        <begin position="100"/>
        <end position="122"/>
    </location>
</feature>
<keyword evidence="1" id="KW-0472">Membrane</keyword>
<dbReference type="AlphaFoldDB" id="A0A5B7F0G5"/>
<evidence type="ECO:0000313" key="3">
    <source>
        <dbReference type="Proteomes" id="UP000324222"/>
    </source>
</evidence>
<keyword evidence="1" id="KW-1133">Transmembrane helix</keyword>
<evidence type="ECO:0000256" key="1">
    <source>
        <dbReference type="SAM" id="Phobius"/>
    </source>
</evidence>